<gene>
    <name evidence="2" type="ORF">P7V44_15550</name>
    <name evidence="3" type="ORF">Q5E86_01000</name>
</gene>
<dbReference type="Proteomes" id="UP001176478">
    <property type="component" value="Unassembled WGS sequence"/>
</dbReference>
<dbReference type="AlphaFoldDB" id="A0AA42K395"/>
<dbReference type="RefSeq" id="WP_048606987.1">
    <property type="nucleotide sequence ID" value="NZ_JARRYG010000017.1"/>
</dbReference>
<dbReference type="EMBL" id="JAUQTG010000001">
    <property type="protein sequence ID" value="MDO7854972.1"/>
    <property type="molecule type" value="Genomic_DNA"/>
</dbReference>
<dbReference type="Proteomes" id="UP001156701">
    <property type="component" value="Unassembled WGS sequence"/>
</dbReference>
<evidence type="ECO:0000313" key="2">
    <source>
        <dbReference type="EMBL" id="MDG4697655.1"/>
    </source>
</evidence>
<keyword evidence="1" id="KW-1133">Transmembrane helix</keyword>
<proteinExistence type="predicted"/>
<reference evidence="3" key="3">
    <citation type="journal article" date="2024" name="Int. J. Antimicrob. Agents">
        <title>Identification of a novel Providencia species showing multi-drug-resistant in three patients with hospital-acquired infection.</title>
        <authorList>
            <person name="Yang W."/>
            <person name="Chen J."/>
            <person name="Yang F."/>
            <person name="Ji P."/>
            <person name="Shen S."/>
            <person name="Yin D."/>
            <person name="Hu F."/>
        </authorList>
    </citation>
    <scope>NUCLEOTIDE SEQUENCE</scope>
    <source>
        <strain evidence="3">CRE-138-0111</strain>
    </source>
</reference>
<feature type="transmembrane region" description="Helical" evidence="1">
    <location>
        <begin position="129"/>
        <end position="150"/>
    </location>
</feature>
<comment type="caution">
    <text evidence="2">The sequence shown here is derived from an EMBL/GenBank/DDBJ whole genome shotgun (WGS) entry which is preliminary data.</text>
</comment>
<reference evidence="2" key="1">
    <citation type="submission" date="2023-03" db="EMBL/GenBank/DDBJ databases">
        <title>a new species belonging to Providencia genus.</title>
        <authorList>
            <person name="Yang W."/>
            <person name="Hu F."/>
            <person name="Shen S."/>
            <person name="Ding L."/>
            <person name="Yin D."/>
        </authorList>
    </citation>
    <scope>NUCLEOTIDE SEQUENCE</scope>
    <source>
        <strain evidence="2">CRE-3FA-0001</strain>
    </source>
</reference>
<keyword evidence="1" id="KW-0472">Membrane</keyword>
<evidence type="ECO:0000256" key="1">
    <source>
        <dbReference type="SAM" id="Phobius"/>
    </source>
</evidence>
<reference evidence="3" key="2">
    <citation type="submission" date="2023-07" db="EMBL/GenBank/DDBJ databases">
        <authorList>
            <person name="Yang W."/>
            <person name="Chen J."/>
            <person name="Ji P."/>
            <person name="Hu F."/>
        </authorList>
    </citation>
    <scope>NUCLEOTIDE SEQUENCE</scope>
    <source>
        <strain evidence="3">CRE-138-0111</strain>
    </source>
</reference>
<name>A0AA42K395_9GAMM</name>
<evidence type="ECO:0000313" key="3">
    <source>
        <dbReference type="EMBL" id="MDO7854972.1"/>
    </source>
</evidence>
<dbReference type="EMBL" id="JARRYG010000017">
    <property type="protein sequence ID" value="MDG4697655.1"/>
    <property type="molecule type" value="Genomic_DNA"/>
</dbReference>
<evidence type="ECO:0000313" key="4">
    <source>
        <dbReference type="Proteomes" id="UP001156701"/>
    </source>
</evidence>
<keyword evidence="5" id="KW-1185">Reference proteome</keyword>
<organism evidence="2 4">
    <name type="scientific">Providencia huashanensis</name>
    <dbReference type="NCBI Taxonomy" id="3037798"/>
    <lineage>
        <taxon>Bacteria</taxon>
        <taxon>Pseudomonadati</taxon>
        <taxon>Pseudomonadota</taxon>
        <taxon>Gammaproteobacteria</taxon>
        <taxon>Enterobacterales</taxon>
        <taxon>Morganellaceae</taxon>
        <taxon>Providencia</taxon>
    </lineage>
</organism>
<feature type="transmembrane region" description="Helical" evidence="1">
    <location>
        <begin position="20"/>
        <end position="48"/>
    </location>
</feature>
<sequence length="195" mass="22292">MNYQVAPFWINSGKLACLIVISLFLAFFSVSTFIAYLLVIGVGWAVLVSFKIHAMKEKGVILKNSDTSDWMVYIQGIPVEEKRQTLANPCFATLQHAQSFFSNAFMIRVLIQVIFCSYILWQIWGLDNINVQILTLIGVVYLGYTLWVSIQRYITLKQGNLIIEELTAPSGSLWYRVYFKEKEKLFPALDGLFAI</sequence>
<protein>
    <submittedName>
        <fullName evidence="2">Uncharacterized protein</fullName>
    </submittedName>
</protein>
<accession>A0AA42K395</accession>
<keyword evidence="1" id="KW-0812">Transmembrane</keyword>
<feature type="transmembrane region" description="Helical" evidence="1">
    <location>
        <begin position="105"/>
        <end position="123"/>
    </location>
</feature>
<evidence type="ECO:0000313" key="5">
    <source>
        <dbReference type="Proteomes" id="UP001176478"/>
    </source>
</evidence>